<dbReference type="GO" id="GO:0005524">
    <property type="term" value="F:ATP binding"/>
    <property type="evidence" value="ECO:0007669"/>
    <property type="project" value="InterPro"/>
</dbReference>
<keyword evidence="3" id="KW-0418">Kinase</keyword>
<evidence type="ECO:0000313" key="4">
    <source>
        <dbReference type="EMBL" id="MDE47784.1"/>
    </source>
</evidence>
<dbReference type="SMART" id="SM00220">
    <property type="entry name" value="S_TKc"/>
    <property type="match status" value="1"/>
</dbReference>
<dbReference type="InterPro" id="IPR050235">
    <property type="entry name" value="CK1_Ser-Thr_kinase"/>
</dbReference>
<evidence type="ECO:0000313" key="3">
    <source>
        <dbReference type="EMBL" id="MDE45555.1"/>
    </source>
</evidence>
<gene>
    <name evidence="3" type="primary">CSNK1G1_1</name>
    <name evidence="4" type="synonym">CSNK1G1_0</name>
    <name evidence="4" type="ORF">g.601</name>
    <name evidence="3" type="ORF">g.602</name>
</gene>
<dbReference type="EC" id="2.7.11.1" evidence="1"/>
<feature type="domain" description="Protein kinase" evidence="2">
    <location>
        <begin position="1"/>
        <end position="224"/>
    </location>
</feature>
<dbReference type="InterPro" id="IPR008271">
    <property type="entry name" value="Ser/Thr_kinase_AS"/>
</dbReference>
<proteinExistence type="predicted"/>
<evidence type="ECO:0000256" key="1">
    <source>
        <dbReference type="ARBA" id="ARBA00012513"/>
    </source>
</evidence>
<dbReference type="InterPro" id="IPR011009">
    <property type="entry name" value="Kinase-like_dom_sf"/>
</dbReference>
<dbReference type="FunFam" id="1.10.510.10:FF:001123">
    <property type="entry name" value="CK1/CK1/CK1-D protein kinase"/>
    <property type="match status" value="1"/>
</dbReference>
<dbReference type="AlphaFoldDB" id="A0A6G1S4X7"/>
<dbReference type="Pfam" id="PF00069">
    <property type="entry name" value="Pkinase"/>
    <property type="match status" value="1"/>
</dbReference>
<protein>
    <recommendedName>
        <fullName evidence="1">non-specific serine/threonine protein kinase</fullName>
        <ecNumber evidence="1">2.7.11.1</ecNumber>
    </recommendedName>
</protein>
<name>A0A6G1S4X7_9ACAR</name>
<dbReference type="InterPro" id="IPR000719">
    <property type="entry name" value="Prot_kinase_dom"/>
</dbReference>
<reference evidence="3" key="1">
    <citation type="submission" date="2018-10" db="EMBL/GenBank/DDBJ databases">
        <title>Transcriptome assembly of Aceria tosichella (Wheat curl mite) Type 2.</title>
        <authorList>
            <person name="Scully E.D."/>
            <person name="Geib S.M."/>
            <person name="Palmer N.A."/>
            <person name="Gupta A.K."/>
            <person name="Sarath G."/>
            <person name="Tatineni S."/>
        </authorList>
    </citation>
    <scope>NUCLEOTIDE SEQUENCE</scope>
    <source>
        <strain evidence="3">LincolnNE</strain>
    </source>
</reference>
<accession>A0A6G1S4X7</accession>
<dbReference type="PROSITE" id="PS00108">
    <property type="entry name" value="PROTEIN_KINASE_ST"/>
    <property type="match status" value="1"/>
</dbReference>
<dbReference type="SUPFAM" id="SSF56112">
    <property type="entry name" value="Protein kinase-like (PK-like)"/>
    <property type="match status" value="1"/>
</dbReference>
<keyword evidence="3" id="KW-0808">Transferase</keyword>
<dbReference type="Gene3D" id="1.10.510.10">
    <property type="entry name" value="Transferase(Phosphotransferase) domain 1"/>
    <property type="match status" value="1"/>
</dbReference>
<evidence type="ECO:0000259" key="2">
    <source>
        <dbReference type="PROSITE" id="PS50011"/>
    </source>
</evidence>
<sequence length="246" mass="28707">MIGPVEGFPRIIRIDECAGTYHAMIMELLGPSLEEVFNICERRFGLKSVLYLSLQLLARFQTLHAKNIIYRDVKPENFLLGRPGQEKENIVHIIDYGLAKEYINPESGTHIAFRGQRGAIGTARYMSVNTHMGKEQSRRDDLEALGYVIIYFMRGSLPWQGLPATDHRERMRKIGEMKRRLPVEEICDRCPSEFATYLRYVKELDFYEAPDYDYLRKLFLDLFIQNRFVEDGVYDWTGKFEARSSS</sequence>
<dbReference type="EMBL" id="GGYP01000784">
    <property type="protein sequence ID" value="MDE45555.1"/>
    <property type="molecule type" value="Transcribed_RNA"/>
</dbReference>
<dbReference type="EMBL" id="GGYP01003013">
    <property type="protein sequence ID" value="MDE47784.1"/>
    <property type="molecule type" value="Transcribed_RNA"/>
</dbReference>
<dbReference type="PROSITE" id="PS50011">
    <property type="entry name" value="PROTEIN_KINASE_DOM"/>
    <property type="match status" value="1"/>
</dbReference>
<dbReference type="PANTHER" id="PTHR11909">
    <property type="entry name" value="CASEIN KINASE-RELATED"/>
    <property type="match status" value="1"/>
</dbReference>
<dbReference type="GO" id="GO:0004674">
    <property type="term" value="F:protein serine/threonine kinase activity"/>
    <property type="evidence" value="ECO:0007669"/>
    <property type="project" value="UniProtKB-EC"/>
</dbReference>
<organism evidence="3">
    <name type="scientific">Aceria tosichella</name>
    <name type="common">wheat curl mite</name>
    <dbReference type="NCBI Taxonomy" id="561515"/>
    <lineage>
        <taxon>Eukaryota</taxon>
        <taxon>Metazoa</taxon>
        <taxon>Ecdysozoa</taxon>
        <taxon>Arthropoda</taxon>
        <taxon>Chelicerata</taxon>
        <taxon>Arachnida</taxon>
        <taxon>Acari</taxon>
        <taxon>Acariformes</taxon>
        <taxon>Trombidiformes</taxon>
        <taxon>Prostigmata</taxon>
        <taxon>Eupodina</taxon>
        <taxon>Eriophyoidea</taxon>
        <taxon>Eriophyidae</taxon>
        <taxon>Eriophyinae</taxon>
        <taxon>Aceriini</taxon>
        <taxon>Aceria</taxon>
    </lineage>
</organism>